<keyword evidence="9 10" id="KW-0149">Chlorophyll biosynthesis</keyword>
<dbReference type="Gene3D" id="3.40.50.1980">
    <property type="entry name" value="Nitrogenase molybdenum iron protein domain"/>
    <property type="match status" value="3"/>
</dbReference>
<accession>Q2TJQ1</accession>
<protein>
    <recommendedName>
        <fullName evidence="10">Light-independent protochlorophyllide reductase subunit N</fullName>
        <shortName evidence="10">DPOR subunit N</shortName>
        <shortName evidence="10">LI-POR subunit N</shortName>
        <ecNumber evidence="10">1.3.7.7</ecNumber>
    </recommendedName>
</protein>
<comment type="catalytic activity">
    <reaction evidence="10">
        <text>chlorophyllide a + oxidized 2[4Fe-4S]-[ferredoxin] + 2 ADP + 2 phosphate = protochlorophyllide a + reduced 2[4Fe-4S]-[ferredoxin] + 2 ATP + 2 H2O</text>
        <dbReference type="Rhea" id="RHEA:28202"/>
        <dbReference type="Rhea" id="RHEA-COMP:10002"/>
        <dbReference type="Rhea" id="RHEA-COMP:10004"/>
        <dbReference type="ChEBI" id="CHEBI:15377"/>
        <dbReference type="ChEBI" id="CHEBI:30616"/>
        <dbReference type="ChEBI" id="CHEBI:33722"/>
        <dbReference type="ChEBI" id="CHEBI:33723"/>
        <dbReference type="ChEBI" id="CHEBI:43474"/>
        <dbReference type="ChEBI" id="CHEBI:83348"/>
        <dbReference type="ChEBI" id="CHEBI:83350"/>
        <dbReference type="ChEBI" id="CHEBI:456216"/>
        <dbReference type="EC" id="1.3.7.7"/>
    </reaction>
</comment>
<comment type="subunit">
    <text evidence="10">Protochlorophyllide reductase is composed of three subunits; BchL, BchN and BchB. Forms a heterotetramer of two BchB and two BchN subunits.</text>
</comment>
<dbReference type="GO" id="GO:0046872">
    <property type="term" value="F:metal ion binding"/>
    <property type="evidence" value="ECO:0007669"/>
    <property type="project" value="UniProtKB-KW"/>
</dbReference>
<dbReference type="CDD" id="cd01979">
    <property type="entry name" value="Pchlide_reductase_N"/>
    <property type="match status" value="1"/>
</dbReference>
<gene>
    <name evidence="10 12" type="primary">bchN</name>
</gene>
<feature type="binding site" evidence="10">
    <location>
        <position position="31"/>
    </location>
    <ligand>
        <name>[4Fe-4S] cluster</name>
        <dbReference type="ChEBI" id="CHEBI:49883"/>
        <note>ligand shared with heterodimeric partner</note>
    </ligand>
</feature>
<feature type="binding site" evidence="10">
    <location>
        <position position="56"/>
    </location>
    <ligand>
        <name>[4Fe-4S] cluster</name>
        <dbReference type="ChEBI" id="CHEBI:49883"/>
        <note>ligand shared with heterodimeric partner</note>
    </ligand>
</feature>
<dbReference type="InterPro" id="IPR050293">
    <property type="entry name" value="LIPOR_BchN/ChlN"/>
</dbReference>
<keyword evidence="6 10" id="KW-0560">Oxidoreductase</keyword>
<proteinExistence type="inferred from homology"/>
<reference evidence="12" key="1">
    <citation type="submission" date="2004-12" db="EMBL/GenBank/DDBJ databases">
        <title>The PpsR regulator family.</title>
        <authorList>
            <person name="Kovacs A.T."/>
            <person name="Rakhely G."/>
            <person name="Kovacs K.L."/>
        </authorList>
    </citation>
    <scope>NUCLEOTIDE SEQUENCE</scope>
    <source>
        <strain evidence="12">BBS</strain>
    </source>
</reference>
<evidence type="ECO:0000313" key="12">
    <source>
        <dbReference type="EMBL" id="AAX53587.1"/>
    </source>
</evidence>
<evidence type="ECO:0000256" key="6">
    <source>
        <dbReference type="ARBA" id="ARBA00023002"/>
    </source>
</evidence>
<comment type="function">
    <text evidence="10">Component of the dark-operative protochlorophyllide reductase (DPOR) that uses Mg-ATP and reduced ferredoxin to reduce ring D of protochlorophyllide (Pchlide) to form chlorophyllide a (Chlide). This reaction is light-independent. The NB-protein (BchN-BchB) is the catalytic component of the complex.</text>
</comment>
<keyword evidence="7 10" id="KW-0408">Iron</keyword>
<dbReference type="InterPro" id="IPR000510">
    <property type="entry name" value="Nase/OxRdtase_comp1"/>
</dbReference>
<keyword evidence="5 10" id="KW-0067">ATP-binding</keyword>
<dbReference type="GO" id="GO:0019685">
    <property type="term" value="P:photosynthesis, dark reaction"/>
    <property type="evidence" value="ECO:0007669"/>
    <property type="project" value="InterPro"/>
</dbReference>
<sequence length="428" mass="47057">MSGLQTQDRASAVGDGLPVVTRERGQRQVFCGLAGIVWLHRKIQDAFFLVIGSRTCAHLLQSAAGVMIFAEPRFATAILHERDLAGLADCNAELDRVVAEVLERRPDIGTLFLVGSCPSEVIKLDLAKAAERLSGVYRGRVRILDYSASGLETTFTQGEDACLKALVPELPQLPSGERSLLVLGTLPDVVEDQFARLFADLGIGPVHFLPPRRTTEFPSLGNGTKVLLAQPFLGETARACEARGASLLSAPYPFGIEGTLGWMRAVTEAWGVTRERLDAVTAPAIARAQRGLSHHRESLEGKRISFLPDSQLEIPLARFLQRECGMDLVEVGTPFLDRRLMAEEMRLLPEDVRLTEGQDLERQLDRLREDRPDLTVCGLGLANPLESEGLRTKWSIELVFTPVHGFDQAADLAELFARPLRRAALLRV</sequence>
<dbReference type="UniPathway" id="UPA00671"/>
<dbReference type="GO" id="GO:0016730">
    <property type="term" value="F:oxidoreductase activity, acting on iron-sulfur proteins as donors"/>
    <property type="evidence" value="ECO:0007669"/>
    <property type="project" value="InterPro"/>
</dbReference>
<dbReference type="PIRSF" id="PIRSF000162">
    <property type="entry name" value="P_chlorophyll_rd"/>
    <property type="match status" value="1"/>
</dbReference>
<evidence type="ECO:0000256" key="8">
    <source>
        <dbReference type="ARBA" id="ARBA00023014"/>
    </source>
</evidence>
<dbReference type="GO" id="GO:0036070">
    <property type="term" value="P:light-independent bacteriochlorophyll biosynthetic process"/>
    <property type="evidence" value="ECO:0007669"/>
    <property type="project" value="UniProtKB-UniRule"/>
</dbReference>
<evidence type="ECO:0000256" key="10">
    <source>
        <dbReference type="HAMAP-Rule" id="MF_00352"/>
    </source>
</evidence>
<keyword evidence="8 10" id="KW-0411">Iron-sulfur</keyword>
<dbReference type="GO" id="GO:0005524">
    <property type="term" value="F:ATP binding"/>
    <property type="evidence" value="ECO:0007669"/>
    <property type="project" value="UniProtKB-UniRule"/>
</dbReference>
<dbReference type="EMBL" id="AY858688">
    <property type="protein sequence ID" value="AAX53587.1"/>
    <property type="molecule type" value="Genomic_DNA"/>
</dbReference>
<dbReference type="PANTHER" id="PTHR39429">
    <property type="entry name" value="LIGHT-INDEPENDENT PROTOCHLOROPHYLLIDE REDUCTASE SUBUNIT N"/>
    <property type="match status" value="1"/>
</dbReference>
<keyword evidence="1 10" id="KW-0004">4Fe-4S</keyword>
<dbReference type="InterPro" id="IPR005970">
    <property type="entry name" value="Protochl_reductN"/>
</dbReference>
<keyword evidence="10" id="KW-0077">Bacteriochlorophyll biosynthesis</keyword>
<evidence type="ECO:0000256" key="9">
    <source>
        <dbReference type="ARBA" id="ARBA00023171"/>
    </source>
</evidence>
<comment type="pathway">
    <text evidence="10">Porphyrin-containing compound metabolism; bacteriochlorophyll biosynthesis (light-independent).</text>
</comment>
<feature type="domain" description="Nitrogenase/oxidoreductase component 1" evidence="11">
    <location>
        <begin position="31"/>
        <end position="419"/>
    </location>
</feature>
<dbReference type="Pfam" id="PF00148">
    <property type="entry name" value="Oxidored_nitro"/>
    <property type="match status" value="1"/>
</dbReference>
<comment type="similarity">
    <text evidence="10">Belongs to the BchN/ChlN family.</text>
</comment>
<evidence type="ECO:0000256" key="7">
    <source>
        <dbReference type="ARBA" id="ARBA00023004"/>
    </source>
</evidence>
<dbReference type="EC" id="1.3.7.7" evidence="10"/>
<dbReference type="NCBIfam" id="NF002768">
    <property type="entry name" value="PRK02842.1"/>
    <property type="match status" value="1"/>
</dbReference>
<dbReference type="GO" id="GO:0016636">
    <property type="term" value="F:oxidoreductase activity, acting on the CH-CH group of donors, iron-sulfur protein as acceptor"/>
    <property type="evidence" value="ECO:0007669"/>
    <property type="project" value="UniProtKB-UniRule"/>
</dbReference>
<evidence type="ECO:0000256" key="4">
    <source>
        <dbReference type="ARBA" id="ARBA00022741"/>
    </source>
</evidence>
<dbReference type="HAMAP" id="MF_00352">
    <property type="entry name" value="ChlN_BchN"/>
    <property type="match status" value="1"/>
</dbReference>
<evidence type="ECO:0000259" key="11">
    <source>
        <dbReference type="Pfam" id="PF00148"/>
    </source>
</evidence>
<dbReference type="PANTHER" id="PTHR39429:SF3">
    <property type="entry name" value="LIGHT-INDEPENDENT PROTOCHLOROPHYLLIDE REDUCTASE SUBUNIT N"/>
    <property type="match status" value="1"/>
</dbReference>
<feature type="binding site" evidence="10">
    <location>
        <position position="117"/>
    </location>
    <ligand>
        <name>[4Fe-4S] cluster</name>
        <dbReference type="ChEBI" id="CHEBI:49883"/>
        <note>ligand shared with heterodimeric partner</note>
    </ligand>
</feature>
<dbReference type="NCBIfam" id="TIGR01279">
    <property type="entry name" value="DPOR_bchN"/>
    <property type="match status" value="1"/>
</dbReference>
<evidence type="ECO:0000256" key="5">
    <source>
        <dbReference type="ARBA" id="ARBA00022840"/>
    </source>
</evidence>
<evidence type="ECO:0000256" key="2">
    <source>
        <dbReference type="ARBA" id="ARBA00022531"/>
    </source>
</evidence>
<name>Q2TJQ1_THIRO</name>
<evidence type="ECO:0000256" key="3">
    <source>
        <dbReference type="ARBA" id="ARBA00022723"/>
    </source>
</evidence>
<dbReference type="SUPFAM" id="SSF53807">
    <property type="entry name" value="Helical backbone' metal receptor"/>
    <property type="match status" value="1"/>
</dbReference>
<evidence type="ECO:0000256" key="1">
    <source>
        <dbReference type="ARBA" id="ARBA00022485"/>
    </source>
</evidence>
<keyword evidence="4 10" id="KW-0547">Nucleotide-binding</keyword>
<keyword evidence="2 10" id="KW-0602">Photosynthesis</keyword>
<dbReference type="GO" id="GO:0051539">
    <property type="term" value="F:4 iron, 4 sulfur cluster binding"/>
    <property type="evidence" value="ECO:0007669"/>
    <property type="project" value="UniProtKB-UniRule"/>
</dbReference>
<keyword evidence="3 10" id="KW-0479">Metal-binding</keyword>
<dbReference type="AlphaFoldDB" id="Q2TJQ1"/>
<organism evidence="12">
    <name type="scientific">Thiocapsa roseopersicina</name>
    <dbReference type="NCBI Taxonomy" id="1058"/>
    <lineage>
        <taxon>Bacteria</taxon>
        <taxon>Pseudomonadati</taxon>
        <taxon>Pseudomonadota</taxon>
        <taxon>Gammaproteobacteria</taxon>
        <taxon>Chromatiales</taxon>
        <taxon>Chromatiaceae</taxon>
        <taxon>Thiocapsa</taxon>
    </lineage>
</organism>
<comment type="cofactor">
    <cofactor evidence="10">
        <name>[4Fe-4S] cluster</name>
        <dbReference type="ChEBI" id="CHEBI:49883"/>
    </cofactor>
    <text evidence="10">Binds 1 [4Fe-4S] cluster per heterodimer. The cluster is bound at the heterodimer interface by residues from both subunits.</text>
</comment>